<evidence type="ECO:0000313" key="2">
    <source>
        <dbReference type="EMBL" id="SDS90323.1"/>
    </source>
</evidence>
<dbReference type="InterPro" id="IPR025338">
    <property type="entry name" value="DUF4244"/>
</dbReference>
<sequence>MTIRLHRTLTERVAHLRAHGEDGLATAEYAVATVAAVGFAGLLIALLSSDEVRGMLLSIIQGALTI</sequence>
<dbReference type="EMBL" id="LT629776">
    <property type="protein sequence ID" value="SDS90323.1"/>
    <property type="molecule type" value="Genomic_DNA"/>
</dbReference>
<reference evidence="2 3" key="1">
    <citation type="submission" date="2016-10" db="EMBL/GenBank/DDBJ databases">
        <authorList>
            <person name="de Groot N.N."/>
        </authorList>
    </citation>
    <scope>NUCLEOTIDE SEQUENCE [LARGE SCALE GENOMIC DNA]</scope>
    <source>
        <strain evidence="2 3">DSM 22126</strain>
    </source>
</reference>
<evidence type="ECO:0000256" key="1">
    <source>
        <dbReference type="SAM" id="Phobius"/>
    </source>
</evidence>
<evidence type="ECO:0000313" key="3">
    <source>
        <dbReference type="Proteomes" id="UP000185663"/>
    </source>
</evidence>
<dbReference type="eggNOG" id="ENOG5031DT6">
    <property type="taxonomic scope" value="Bacteria"/>
</dbReference>
<keyword evidence="1" id="KW-0812">Transmembrane</keyword>
<organism evidence="2 3">
    <name type="scientific">Paraoerskovia marina</name>
    <dbReference type="NCBI Taxonomy" id="545619"/>
    <lineage>
        <taxon>Bacteria</taxon>
        <taxon>Bacillati</taxon>
        <taxon>Actinomycetota</taxon>
        <taxon>Actinomycetes</taxon>
        <taxon>Micrococcales</taxon>
        <taxon>Cellulomonadaceae</taxon>
        <taxon>Paraoerskovia</taxon>
    </lineage>
</organism>
<accession>A0A1H1VZW6</accession>
<proteinExistence type="predicted"/>
<keyword evidence="1" id="KW-0472">Membrane</keyword>
<protein>
    <recommendedName>
        <fullName evidence="4">DUF4244 domain-containing protein</fullName>
    </recommendedName>
</protein>
<dbReference type="Pfam" id="PF14029">
    <property type="entry name" value="DUF4244"/>
    <property type="match status" value="1"/>
</dbReference>
<feature type="transmembrane region" description="Helical" evidence="1">
    <location>
        <begin position="29"/>
        <end position="47"/>
    </location>
</feature>
<gene>
    <name evidence="2" type="ORF">SAMN04489860_2667</name>
</gene>
<keyword evidence="3" id="KW-1185">Reference proteome</keyword>
<dbReference type="AlphaFoldDB" id="A0A1H1VZW6"/>
<keyword evidence="1" id="KW-1133">Transmembrane helix</keyword>
<evidence type="ECO:0008006" key="4">
    <source>
        <dbReference type="Google" id="ProtNLM"/>
    </source>
</evidence>
<dbReference type="Proteomes" id="UP000185663">
    <property type="component" value="Chromosome I"/>
</dbReference>
<dbReference type="RefSeq" id="WP_029251991.1">
    <property type="nucleotide sequence ID" value="NZ_LT629776.1"/>
</dbReference>
<dbReference type="STRING" id="545619.SAMN04489860_2667"/>
<name>A0A1H1VZW6_9CELL</name>